<protein>
    <recommendedName>
        <fullName evidence="1">diguanylate cyclase</fullName>
        <ecNumber evidence="1">2.7.7.65</ecNumber>
    </recommendedName>
</protein>
<accession>A0A7C9QVP1</accession>
<dbReference type="GO" id="GO:1902201">
    <property type="term" value="P:negative regulation of bacterial-type flagellum-dependent cell motility"/>
    <property type="evidence" value="ECO:0007669"/>
    <property type="project" value="TreeGrafter"/>
</dbReference>
<sequence length="517" mass="56698">MTETFLFANELAAPVAAAAVPERRWPLLIVDDDPEVHSVTRLALSKMRYKGRSIEFLSAFSAAEAEEVLRTRHDVAVVLLDVVMESEDAGLRLVRRIRDALENRAVRIILRTGQPGQAPEERVIVDYDINDYKAKTELTATKLFTTVIASLRAFEDITALETNRRGLQQIIETSDSLFRLQSMAHFAAGVLTQIATFIGVEPSGILCAQRGDLGGGDTERLYVLAAAGAFEGVINHPLVEAVHDARLYDLVARSHAERSSLHEPHLSALFIPAVSDMSRDVVACVETEHPLDDMNRALLEVFASKLSVGFANVDLVERLRDANASLEARVAERTHELAEANDQLERLAAQDPLTGAYNRRHFRDLASRAVSIAKRQQRPLSVLMIDLDHFKAVNDTYGHAAGDDALRALVAACGHTLRQGDILARYGGEEFCVLLPETATATAVQVAERLRHAVQALRVEGPEGPFTVTASIGVATWADEENNIEPALSRADHALYEAKRQGRNRVMVDSALVTDGV</sequence>
<evidence type="ECO:0000313" key="7">
    <source>
        <dbReference type="EMBL" id="NFV81724.1"/>
    </source>
</evidence>
<feature type="domain" description="GGDEF" evidence="6">
    <location>
        <begin position="378"/>
        <end position="511"/>
    </location>
</feature>
<evidence type="ECO:0000313" key="8">
    <source>
        <dbReference type="Proteomes" id="UP000480684"/>
    </source>
</evidence>
<dbReference type="PANTHER" id="PTHR45138:SF9">
    <property type="entry name" value="DIGUANYLATE CYCLASE DGCM-RELATED"/>
    <property type="match status" value="1"/>
</dbReference>
<dbReference type="FunFam" id="3.30.70.270:FF:000001">
    <property type="entry name" value="Diguanylate cyclase domain protein"/>
    <property type="match status" value="1"/>
</dbReference>
<dbReference type="SUPFAM" id="SSF52172">
    <property type="entry name" value="CheY-like"/>
    <property type="match status" value="1"/>
</dbReference>
<dbReference type="PANTHER" id="PTHR45138">
    <property type="entry name" value="REGULATORY COMPONENTS OF SENSORY TRANSDUCTION SYSTEM"/>
    <property type="match status" value="1"/>
</dbReference>
<dbReference type="InterPro" id="IPR011006">
    <property type="entry name" value="CheY-like_superfamily"/>
</dbReference>
<dbReference type="InterPro" id="IPR021800">
    <property type="entry name" value="DUF3369"/>
</dbReference>
<dbReference type="PROSITE" id="PS50110">
    <property type="entry name" value="RESPONSE_REGULATORY"/>
    <property type="match status" value="1"/>
</dbReference>
<feature type="domain" description="Response regulatory" evidence="5">
    <location>
        <begin position="26"/>
        <end position="150"/>
    </location>
</feature>
<dbReference type="Gene3D" id="3.30.70.270">
    <property type="match status" value="1"/>
</dbReference>
<keyword evidence="4" id="KW-0175">Coiled coil</keyword>
<dbReference type="Gene3D" id="3.40.50.2300">
    <property type="match status" value="1"/>
</dbReference>
<dbReference type="SUPFAM" id="SSF55073">
    <property type="entry name" value="Nucleotide cyclase"/>
    <property type="match status" value="1"/>
</dbReference>
<feature type="coiled-coil region" evidence="4">
    <location>
        <begin position="316"/>
        <end position="350"/>
    </location>
</feature>
<dbReference type="InterPro" id="IPR043128">
    <property type="entry name" value="Rev_trsase/Diguanyl_cyclase"/>
</dbReference>
<gene>
    <name evidence="7" type="ORF">G4223_16560</name>
</gene>
<keyword evidence="3" id="KW-0597">Phosphoprotein</keyword>
<dbReference type="Pfam" id="PF00990">
    <property type="entry name" value="GGDEF"/>
    <property type="match status" value="1"/>
</dbReference>
<evidence type="ECO:0000256" key="2">
    <source>
        <dbReference type="ARBA" id="ARBA00034247"/>
    </source>
</evidence>
<dbReference type="InterPro" id="IPR000160">
    <property type="entry name" value="GGDEF_dom"/>
</dbReference>
<evidence type="ECO:0000256" key="3">
    <source>
        <dbReference type="PROSITE-ProRule" id="PRU00169"/>
    </source>
</evidence>
<dbReference type="InterPro" id="IPR001789">
    <property type="entry name" value="Sig_transdc_resp-reg_receiver"/>
</dbReference>
<dbReference type="EMBL" id="JAAIYP010000042">
    <property type="protein sequence ID" value="NFV81724.1"/>
    <property type="molecule type" value="Genomic_DNA"/>
</dbReference>
<feature type="modified residue" description="4-aspartylphosphate" evidence="3">
    <location>
        <position position="81"/>
    </location>
</feature>
<evidence type="ECO:0000259" key="6">
    <source>
        <dbReference type="PROSITE" id="PS50887"/>
    </source>
</evidence>
<dbReference type="PROSITE" id="PS50887">
    <property type="entry name" value="GGDEF"/>
    <property type="match status" value="1"/>
</dbReference>
<dbReference type="SMART" id="SM00267">
    <property type="entry name" value="GGDEF"/>
    <property type="match status" value="1"/>
</dbReference>
<evidence type="ECO:0000256" key="1">
    <source>
        <dbReference type="ARBA" id="ARBA00012528"/>
    </source>
</evidence>
<dbReference type="RefSeq" id="WP_163682020.1">
    <property type="nucleotide sequence ID" value="NZ_JAAIYP010000042.1"/>
</dbReference>
<dbReference type="InterPro" id="IPR029787">
    <property type="entry name" value="Nucleotide_cyclase"/>
</dbReference>
<dbReference type="GO" id="GO:0005886">
    <property type="term" value="C:plasma membrane"/>
    <property type="evidence" value="ECO:0007669"/>
    <property type="project" value="TreeGrafter"/>
</dbReference>
<dbReference type="GO" id="GO:0000160">
    <property type="term" value="P:phosphorelay signal transduction system"/>
    <property type="evidence" value="ECO:0007669"/>
    <property type="project" value="InterPro"/>
</dbReference>
<dbReference type="Pfam" id="PF00072">
    <property type="entry name" value="Response_reg"/>
    <property type="match status" value="1"/>
</dbReference>
<proteinExistence type="predicted"/>
<dbReference type="Pfam" id="PF11849">
    <property type="entry name" value="DUF3369"/>
    <property type="match status" value="1"/>
</dbReference>
<comment type="catalytic activity">
    <reaction evidence="2">
        <text>2 GTP = 3',3'-c-di-GMP + 2 diphosphate</text>
        <dbReference type="Rhea" id="RHEA:24898"/>
        <dbReference type="ChEBI" id="CHEBI:33019"/>
        <dbReference type="ChEBI" id="CHEBI:37565"/>
        <dbReference type="ChEBI" id="CHEBI:58805"/>
        <dbReference type="EC" id="2.7.7.65"/>
    </reaction>
</comment>
<dbReference type="CDD" id="cd01949">
    <property type="entry name" value="GGDEF"/>
    <property type="match status" value="1"/>
</dbReference>
<organism evidence="7 8">
    <name type="scientific">Magnetospirillum aberrantis SpK</name>
    <dbReference type="NCBI Taxonomy" id="908842"/>
    <lineage>
        <taxon>Bacteria</taxon>
        <taxon>Pseudomonadati</taxon>
        <taxon>Pseudomonadota</taxon>
        <taxon>Alphaproteobacteria</taxon>
        <taxon>Rhodospirillales</taxon>
        <taxon>Rhodospirillaceae</taxon>
        <taxon>Magnetospirillum</taxon>
    </lineage>
</organism>
<evidence type="ECO:0000256" key="4">
    <source>
        <dbReference type="SAM" id="Coils"/>
    </source>
</evidence>
<evidence type="ECO:0000259" key="5">
    <source>
        <dbReference type="PROSITE" id="PS50110"/>
    </source>
</evidence>
<dbReference type="Proteomes" id="UP000480684">
    <property type="component" value="Unassembled WGS sequence"/>
</dbReference>
<dbReference type="GO" id="GO:0043709">
    <property type="term" value="P:cell adhesion involved in single-species biofilm formation"/>
    <property type="evidence" value="ECO:0007669"/>
    <property type="project" value="TreeGrafter"/>
</dbReference>
<comment type="caution">
    <text evidence="7">The sequence shown here is derived from an EMBL/GenBank/DDBJ whole genome shotgun (WGS) entry which is preliminary data.</text>
</comment>
<dbReference type="AlphaFoldDB" id="A0A7C9QVP1"/>
<dbReference type="InterPro" id="IPR050469">
    <property type="entry name" value="Diguanylate_Cyclase"/>
</dbReference>
<dbReference type="GO" id="GO:0052621">
    <property type="term" value="F:diguanylate cyclase activity"/>
    <property type="evidence" value="ECO:0007669"/>
    <property type="project" value="UniProtKB-EC"/>
</dbReference>
<dbReference type="NCBIfam" id="TIGR00254">
    <property type="entry name" value="GGDEF"/>
    <property type="match status" value="1"/>
</dbReference>
<reference evidence="7 8" key="1">
    <citation type="submission" date="2020-02" db="EMBL/GenBank/DDBJ databases">
        <authorList>
            <person name="Dziuba M."/>
            <person name="Kuznetsov B."/>
            <person name="Mardanov A."/>
            <person name="Ravin N."/>
            <person name="Grouzdev D."/>
        </authorList>
    </citation>
    <scope>NUCLEOTIDE SEQUENCE [LARGE SCALE GENOMIC DNA]</scope>
    <source>
        <strain evidence="7 8">SpK</strain>
    </source>
</reference>
<dbReference type="EC" id="2.7.7.65" evidence="1"/>
<keyword evidence="8" id="KW-1185">Reference proteome</keyword>
<name>A0A7C9QVP1_9PROT</name>